<gene>
    <name evidence="2" type="ORF">AHMF7616_02257</name>
</gene>
<reference evidence="2 3" key="1">
    <citation type="submission" date="2018-04" db="EMBL/GenBank/DDBJ databases">
        <title>Adhaeribacter sp. HMF7616 genome sequencing and assembly.</title>
        <authorList>
            <person name="Kang H."/>
            <person name="Kang J."/>
            <person name="Cha I."/>
            <person name="Kim H."/>
            <person name="Joh K."/>
        </authorList>
    </citation>
    <scope>NUCLEOTIDE SEQUENCE [LARGE SCALE GENOMIC DNA]</scope>
    <source>
        <strain evidence="2 3">HMF7616</strain>
    </source>
</reference>
<dbReference type="OrthoDB" id="9806357at2"/>
<dbReference type="Pfam" id="PF11376">
    <property type="entry name" value="DUF3179"/>
    <property type="match status" value="1"/>
</dbReference>
<dbReference type="EMBL" id="QASA01000001">
    <property type="protein sequence ID" value="RDC63652.1"/>
    <property type="molecule type" value="Genomic_DNA"/>
</dbReference>
<keyword evidence="1" id="KW-0812">Transmembrane</keyword>
<evidence type="ECO:0000313" key="3">
    <source>
        <dbReference type="Proteomes" id="UP000253919"/>
    </source>
</evidence>
<feature type="transmembrane region" description="Helical" evidence="1">
    <location>
        <begin position="70"/>
        <end position="87"/>
    </location>
</feature>
<keyword evidence="3" id="KW-1185">Reference proteome</keyword>
<dbReference type="RefSeq" id="WP_115372916.1">
    <property type="nucleotide sequence ID" value="NZ_QASA01000001.1"/>
</dbReference>
<dbReference type="InterPro" id="IPR021516">
    <property type="entry name" value="DUF3179"/>
</dbReference>
<organism evidence="2 3">
    <name type="scientific">Adhaeribacter pallidiroseus</name>
    <dbReference type="NCBI Taxonomy" id="2072847"/>
    <lineage>
        <taxon>Bacteria</taxon>
        <taxon>Pseudomonadati</taxon>
        <taxon>Bacteroidota</taxon>
        <taxon>Cytophagia</taxon>
        <taxon>Cytophagales</taxon>
        <taxon>Hymenobacteraceae</taxon>
        <taxon>Adhaeribacter</taxon>
    </lineage>
</organism>
<comment type="caution">
    <text evidence="2">The sequence shown here is derived from an EMBL/GenBank/DDBJ whole genome shotgun (WGS) entry which is preliminary data.</text>
</comment>
<proteinExistence type="predicted"/>
<evidence type="ECO:0000313" key="2">
    <source>
        <dbReference type="EMBL" id="RDC63652.1"/>
    </source>
</evidence>
<name>A0A369QGU8_9BACT</name>
<feature type="transmembrane region" description="Helical" evidence="1">
    <location>
        <begin position="46"/>
        <end position="64"/>
    </location>
</feature>
<evidence type="ECO:0008006" key="4">
    <source>
        <dbReference type="Google" id="ProtNLM"/>
    </source>
</evidence>
<evidence type="ECO:0000256" key="1">
    <source>
        <dbReference type="SAM" id="Phobius"/>
    </source>
</evidence>
<protein>
    <recommendedName>
        <fullName evidence="4">DUF3179 domain-containing protein</fullName>
    </recommendedName>
</protein>
<dbReference type="Proteomes" id="UP000253919">
    <property type="component" value="Unassembled WGS sequence"/>
</dbReference>
<keyword evidence="1" id="KW-1133">Transmembrane helix</keyword>
<feature type="transmembrane region" description="Helical" evidence="1">
    <location>
        <begin position="6"/>
        <end position="25"/>
    </location>
</feature>
<dbReference type="AlphaFoldDB" id="A0A369QGU8"/>
<accession>A0A369QGU8</accession>
<sequence length="380" mass="43080">MKKLFYASVVGLMLFEIANVYFIMPMPGSQQINSIELAYQLYSGRWIIRGLFLLGILVSFQKAWFASRVFTVLALLVVGGIAYLANFKMAADAMFLQPTQVTMAPAAANIVKPERLVLGVTVGNQARAYPIQYLGYHHQVLDAIHNKPIMVTYCTVCRTGRVFEPTVNGKPEQFRLVGMDHFNAMFEDKTTRSWWRQATGEAIAGRLKGQTLPEVNSAQVSLSEWLKLYPQSLIMQPDKAFVAEYDSLSNYETGRRKGSLTRRDTLSWQPKSWVVGVTLGPASKAYDWNTLMKERIIYDELNQQPIVVILAQDNQSFTALQRTGKNQKFTLTQNTLTDALNQYNLLGTALNPVVPALPKLAAYQEYWHSWQTFHPKTQKY</sequence>
<keyword evidence="1" id="KW-0472">Membrane</keyword>